<evidence type="ECO:0000256" key="5">
    <source>
        <dbReference type="ARBA" id="ARBA00023027"/>
    </source>
</evidence>
<feature type="binding site" evidence="8">
    <location>
        <position position="193"/>
    </location>
    <ligand>
        <name>a divalent metal cation</name>
        <dbReference type="ChEBI" id="CHEBI:60240"/>
        <label>3</label>
    </ligand>
</feature>
<dbReference type="EMBL" id="FOYU01000002">
    <property type="protein sequence ID" value="SFR49252.1"/>
    <property type="molecule type" value="Genomic_DNA"/>
</dbReference>
<dbReference type="NCBIfam" id="NF001299">
    <property type="entry name" value="PRK00241.1"/>
    <property type="match status" value="1"/>
</dbReference>
<feature type="binding site" evidence="8">
    <location>
        <position position="234"/>
    </location>
    <ligand>
        <name>a divalent metal cation</name>
        <dbReference type="ChEBI" id="CHEBI:60240"/>
        <label>1</label>
    </ligand>
</feature>
<dbReference type="GO" id="GO:0006742">
    <property type="term" value="P:NADP+ catabolic process"/>
    <property type="evidence" value="ECO:0007669"/>
    <property type="project" value="TreeGrafter"/>
</dbReference>
<comment type="function">
    <text evidence="8">mRNA decapping enzyme that specifically removes the nicotinamide adenine dinucleotide (NAD) cap from a subset of mRNAs by hydrolyzing the diphosphate linkage to produce nicotinamide mononucleotide (NMN) and 5' monophosphate mRNA. The NAD-cap is present at the 5'-end of some mRNAs and stabilizes RNA against 5'-processing. Has preference for mRNAs with a 5'-end purine. Catalyzes the hydrolysis of a broad range of dinucleotide pyrophosphates.</text>
</comment>
<feature type="binding site" evidence="8">
    <location>
        <position position="113"/>
    </location>
    <ligand>
        <name>Zn(2+)</name>
        <dbReference type="ChEBI" id="CHEBI:29105"/>
    </ligand>
</feature>
<evidence type="ECO:0000256" key="4">
    <source>
        <dbReference type="ARBA" id="ARBA00022842"/>
    </source>
</evidence>
<dbReference type="GO" id="GO:0000210">
    <property type="term" value="F:NAD+ diphosphatase activity"/>
    <property type="evidence" value="ECO:0007669"/>
    <property type="project" value="UniProtKB-UniRule"/>
</dbReference>
<name>A0A1I6H4B3_9GAMM</name>
<evidence type="ECO:0000256" key="1">
    <source>
        <dbReference type="ARBA" id="ARBA00009595"/>
    </source>
</evidence>
<feature type="binding site" evidence="8">
    <location>
        <position position="131"/>
    </location>
    <ligand>
        <name>Zn(2+)</name>
        <dbReference type="ChEBI" id="CHEBI:29105"/>
    </ligand>
</feature>
<feature type="binding site" evidence="8">
    <location>
        <position position="189"/>
    </location>
    <ligand>
        <name>a divalent metal cation</name>
        <dbReference type="ChEBI" id="CHEBI:60240"/>
        <label>3</label>
    </ligand>
</feature>
<feature type="binding site" evidence="8">
    <location>
        <begin position="207"/>
        <end position="214"/>
    </location>
    <ligand>
        <name>substrate</name>
    </ligand>
</feature>
<dbReference type="InterPro" id="IPR022925">
    <property type="entry name" value="RNA_Hydrolase_NudC"/>
</dbReference>
<dbReference type="GO" id="GO:0110153">
    <property type="term" value="F:RNA NAD-cap (NMN-forming) hydrolase activity"/>
    <property type="evidence" value="ECO:0007669"/>
    <property type="project" value="RHEA"/>
</dbReference>
<comment type="cofactor">
    <cofactor evidence="8">
        <name>Mg(2+)</name>
        <dbReference type="ChEBI" id="CHEBI:18420"/>
    </cofactor>
    <cofactor evidence="8">
        <name>Mn(2+)</name>
        <dbReference type="ChEBI" id="CHEBI:29035"/>
    </cofactor>
    <text evidence="8">Divalent metal cations. Mg(2+) or Mn(2+).</text>
</comment>
<feature type="binding site" evidence="8">
    <location>
        <position position="256"/>
    </location>
    <ligand>
        <name>substrate</name>
    </ligand>
</feature>
<dbReference type="InterPro" id="IPR000086">
    <property type="entry name" value="NUDIX_hydrolase_dom"/>
</dbReference>
<keyword evidence="5 8" id="KW-0520">NAD</keyword>
<evidence type="ECO:0000256" key="3">
    <source>
        <dbReference type="ARBA" id="ARBA00022801"/>
    </source>
</evidence>
<protein>
    <recommendedName>
        <fullName evidence="8">NAD-capped RNA hydrolase NudC</fullName>
        <shortName evidence="8">DeNADding enzyme NudC</shortName>
        <ecNumber evidence="8">3.6.1.-</ecNumber>
    </recommendedName>
    <alternativeName>
        <fullName evidence="8">NADH pyrophosphatase</fullName>
        <ecNumber evidence="8">3.6.1.22</ecNumber>
    </alternativeName>
</protein>
<dbReference type="InterPro" id="IPR015376">
    <property type="entry name" value="Znr_NADH_PPase"/>
</dbReference>
<feature type="binding site" evidence="8">
    <location>
        <position position="83"/>
    </location>
    <ligand>
        <name>substrate</name>
    </ligand>
</feature>
<dbReference type="GO" id="GO:0030145">
    <property type="term" value="F:manganese ion binding"/>
    <property type="evidence" value="ECO:0007669"/>
    <property type="project" value="UniProtKB-UniRule"/>
</dbReference>
<comment type="catalytic activity">
    <reaction evidence="8">
        <text>NAD(+) + H2O = beta-nicotinamide D-ribonucleotide + AMP + 2 H(+)</text>
        <dbReference type="Rhea" id="RHEA:11800"/>
        <dbReference type="ChEBI" id="CHEBI:14649"/>
        <dbReference type="ChEBI" id="CHEBI:15377"/>
        <dbReference type="ChEBI" id="CHEBI:15378"/>
        <dbReference type="ChEBI" id="CHEBI:57540"/>
        <dbReference type="ChEBI" id="CHEBI:456215"/>
        <dbReference type="EC" id="3.6.1.22"/>
    </reaction>
</comment>
<dbReference type="GO" id="GO:0019677">
    <property type="term" value="P:NAD+ catabolic process"/>
    <property type="evidence" value="ECO:0007669"/>
    <property type="project" value="TreeGrafter"/>
</dbReference>
<feature type="binding site" evidence="8">
    <location>
        <position position="189"/>
    </location>
    <ligand>
        <name>a divalent metal cation</name>
        <dbReference type="ChEBI" id="CHEBI:60240"/>
        <label>2</label>
    </ligand>
</feature>
<dbReference type="GO" id="GO:0008270">
    <property type="term" value="F:zinc ion binding"/>
    <property type="evidence" value="ECO:0007669"/>
    <property type="project" value="UniProtKB-UniRule"/>
</dbReference>
<comment type="subunit">
    <text evidence="8">Homodimer.</text>
</comment>
<proteinExistence type="inferred from homology"/>
<keyword evidence="2 8" id="KW-0479">Metal-binding</keyword>
<comment type="catalytic activity">
    <reaction evidence="8">
        <text>NADH + H2O = reduced beta-nicotinamide D-ribonucleotide + AMP + 2 H(+)</text>
        <dbReference type="Rhea" id="RHEA:48868"/>
        <dbReference type="ChEBI" id="CHEBI:15377"/>
        <dbReference type="ChEBI" id="CHEBI:15378"/>
        <dbReference type="ChEBI" id="CHEBI:57945"/>
        <dbReference type="ChEBI" id="CHEBI:90832"/>
        <dbReference type="ChEBI" id="CHEBI:456215"/>
        <dbReference type="EC" id="3.6.1.22"/>
    </reaction>
</comment>
<comment type="similarity">
    <text evidence="1 8">Belongs to the Nudix hydrolase family. NudC subfamily.</text>
</comment>
<evidence type="ECO:0000313" key="10">
    <source>
        <dbReference type="EMBL" id="SFR49252.1"/>
    </source>
</evidence>
<organism evidence="10 11">
    <name type="scientific">Pseudidiomarina maritima</name>
    <dbReference type="NCBI Taxonomy" id="519453"/>
    <lineage>
        <taxon>Bacteria</taxon>
        <taxon>Pseudomonadati</taxon>
        <taxon>Pseudomonadota</taxon>
        <taxon>Gammaproteobacteria</taxon>
        <taxon>Alteromonadales</taxon>
        <taxon>Idiomarinaceae</taxon>
        <taxon>Pseudidiomarina</taxon>
    </lineage>
</organism>
<keyword evidence="4 8" id="KW-0460">Magnesium</keyword>
<dbReference type="Proteomes" id="UP000199424">
    <property type="component" value="Unassembled WGS sequence"/>
</dbReference>
<dbReference type="Gene3D" id="3.90.79.10">
    <property type="entry name" value="Nucleoside Triphosphate Pyrophosphohydrolase"/>
    <property type="match status" value="1"/>
</dbReference>
<evidence type="ECO:0000256" key="2">
    <source>
        <dbReference type="ARBA" id="ARBA00022723"/>
    </source>
</evidence>
<dbReference type="InterPro" id="IPR015797">
    <property type="entry name" value="NUDIX_hydrolase-like_dom_sf"/>
</dbReference>
<dbReference type="Pfam" id="PF00293">
    <property type="entry name" value="NUDIX"/>
    <property type="match status" value="1"/>
</dbReference>
<feature type="short sequence motif" description="Nudix box" evidence="8">
    <location>
        <begin position="174"/>
        <end position="195"/>
    </location>
</feature>
<dbReference type="EC" id="3.6.1.22" evidence="8"/>
<feature type="binding site" evidence="8">
    <location>
        <position position="126"/>
    </location>
    <ligand>
        <name>substrate</name>
    </ligand>
</feature>
<feature type="binding site" evidence="8">
    <location>
        <position position="134"/>
    </location>
    <ligand>
        <name>Zn(2+)</name>
        <dbReference type="ChEBI" id="CHEBI:29105"/>
    </ligand>
</feature>
<evidence type="ECO:0000256" key="8">
    <source>
        <dbReference type="HAMAP-Rule" id="MF_00297"/>
    </source>
</evidence>
<feature type="binding site" evidence="8">
    <location>
        <position position="139"/>
    </location>
    <ligand>
        <name>substrate</name>
    </ligand>
</feature>
<dbReference type="PROSITE" id="PS00893">
    <property type="entry name" value="NUDIX_BOX"/>
    <property type="match status" value="1"/>
</dbReference>
<keyword evidence="8" id="KW-0862">Zinc</keyword>
<dbReference type="SUPFAM" id="SSF55811">
    <property type="entry name" value="Nudix"/>
    <property type="match status" value="2"/>
</dbReference>
<evidence type="ECO:0000259" key="9">
    <source>
        <dbReference type="PROSITE" id="PS51462"/>
    </source>
</evidence>
<dbReference type="HAMAP" id="MF_00297">
    <property type="entry name" value="Nudix_NudC"/>
    <property type="match status" value="1"/>
</dbReference>
<keyword evidence="6 8" id="KW-0464">Manganese</keyword>
<keyword evidence="3 8" id="KW-0378">Hydrolase</keyword>
<feature type="binding site" evidence="8">
    <location>
        <position position="173"/>
    </location>
    <ligand>
        <name>a divalent metal cation</name>
        <dbReference type="ChEBI" id="CHEBI:60240"/>
        <label>1</label>
    </ligand>
</feature>
<dbReference type="GO" id="GO:0000287">
    <property type="term" value="F:magnesium ion binding"/>
    <property type="evidence" value="ECO:0007669"/>
    <property type="project" value="UniProtKB-UniRule"/>
</dbReference>
<sequence>MTKPYQRPAPDEPVWWFVISGGELLMTEAKQIPHGLLEDLPFPDLTEYKTVFIGELRERHCYLVIADYGDSNFTAVGEFLSVRELIIGSDDELFAMAARAKQIADFLATHRFCGRCGARMQAVDWEIAMHCHSCQHRCYPRISPCIIVAIRKGNQILLARGKRHPEGLYSVLAGFVEAGEPLEQTLMREVMEEAGVRIKNPRYVTSQSWPFPNSLMMGFLADWESGDIRIDPFELEEGGWYDINDLPKIPQQGTIANKLIMRLKAEIDQERNS</sequence>
<feature type="domain" description="Nudix hydrolase" evidence="9">
    <location>
        <begin position="140"/>
        <end position="263"/>
    </location>
</feature>
<dbReference type="GO" id="GO:0035529">
    <property type="term" value="F:NADH pyrophosphatase activity"/>
    <property type="evidence" value="ECO:0007669"/>
    <property type="project" value="TreeGrafter"/>
</dbReference>
<feature type="binding site" evidence="8">
    <location>
        <position position="234"/>
    </location>
    <ligand>
        <name>a divalent metal cation</name>
        <dbReference type="ChEBI" id="CHEBI:60240"/>
        <label>3</label>
    </ligand>
</feature>
<dbReference type="InterPro" id="IPR049734">
    <property type="entry name" value="NudC-like_C"/>
</dbReference>
<comment type="catalytic activity">
    <reaction evidence="7">
        <text>a 5'-end NAD(+)-phospho-ribonucleoside in mRNA + H2O = a 5'-end phospho-adenosine-phospho-ribonucleoside in mRNA + beta-nicotinamide D-ribonucleotide + 2 H(+)</text>
        <dbReference type="Rhea" id="RHEA:60876"/>
        <dbReference type="Rhea" id="RHEA-COMP:15698"/>
        <dbReference type="Rhea" id="RHEA-COMP:15719"/>
        <dbReference type="ChEBI" id="CHEBI:14649"/>
        <dbReference type="ChEBI" id="CHEBI:15377"/>
        <dbReference type="ChEBI" id="CHEBI:15378"/>
        <dbReference type="ChEBI" id="CHEBI:144029"/>
        <dbReference type="ChEBI" id="CHEBI:144051"/>
    </reaction>
    <physiologicalReaction direction="left-to-right" evidence="7">
        <dbReference type="Rhea" id="RHEA:60877"/>
    </physiologicalReaction>
</comment>
<feature type="binding site" evidence="8">
    <location>
        <position position="193"/>
    </location>
    <ligand>
        <name>a divalent metal cation</name>
        <dbReference type="ChEBI" id="CHEBI:60240"/>
        <label>1</label>
    </ligand>
</feature>
<comment type="cofactor">
    <cofactor evidence="8">
        <name>Zn(2+)</name>
        <dbReference type="ChEBI" id="CHEBI:29105"/>
    </cofactor>
    <text evidence="8">Binds 1 zinc ion per subunit.</text>
</comment>
<dbReference type="Gene3D" id="3.90.79.20">
    <property type="match status" value="1"/>
</dbReference>
<evidence type="ECO:0000256" key="6">
    <source>
        <dbReference type="ARBA" id="ARBA00023211"/>
    </source>
</evidence>
<dbReference type="Pfam" id="PF09296">
    <property type="entry name" value="NUDIX-like"/>
    <property type="match status" value="1"/>
</dbReference>
<evidence type="ECO:0000313" key="11">
    <source>
        <dbReference type="Proteomes" id="UP000199424"/>
    </source>
</evidence>
<gene>
    <name evidence="8" type="primary">nudC</name>
    <name evidence="10" type="ORF">SAMN04488070_1427</name>
</gene>
<feature type="binding site" evidence="8">
    <location>
        <position position="116"/>
    </location>
    <ligand>
        <name>Zn(2+)</name>
        <dbReference type="ChEBI" id="CHEBI:29105"/>
    </ligand>
</feature>
<comment type="caution">
    <text evidence="8">Lacks conserved residue(s) required for the propagation of feature annotation.</text>
</comment>
<accession>A0A1I6H4B3</accession>
<dbReference type="PANTHER" id="PTHR42904:SF6">
    <property type="entry name" value="NAD-CAPPED RNA HYDROLASE NUDT12"/>
    <property type="match status" value="1"/>
</dbReference>
<dbReference type="GO" id="GO:0005829">
    <property type="term" value="C:cytosol"/>
    <property type="evidence" value="ECO:0007669"/>
    <property type="project" value="TreeGrafter"/>
</dbReference>
<dbReference type="InterPro" id="IPR050241">
    <property type="entry name" value="NAD-cap_RNA_hydrolase_NudC"/>
</dbReference>
<dbReference type="InterPro" id="IPR020084">
    <property type="entry name" value="NUDIX_hydrolase_CS"/>
</dbReference>
<dbReference type="PANTHER" id="PTHR42904">
    <property type="entry name" value="NUDIX HYDROLASE, NUDC SUBFAMILY"/>
    <property type="match status" value="1"/>
</dbReference>
<evidence type="ECO:0000256" key="7">
    <source>
        <dbReference type="ARBA" id="ARBA00023679"/>
    </source>
</evidence>
<dbReference type="Pfam" id="PF09297">
    <property type="entry name" value="Zn_ribbon_NUD"/>
    <property type="match status" value="1"/>
</dbReference>
<dbReference type="PROSITE" id="PS51462">
    <property type="entry name" value="NUDIX"/>
    <property type="match status" value="1"/>
</dbReference>
<dbReference type="CDD" id="cd03429">
    <property type="entry name" value="NUDIX_NADH_pyrophosphatase_Nudt13"/>
    <property type="match status" value="1"/>
</dbReference>
<dbReference type="AlphaFoldDB" id="A0A1I6H4B3"/>
<dbReference type="EC" id="3.6.1.-" evidence="8"/>
<dbReference type="RefSeq" id="WP_092857030.1">
    <property type="nucleotide sequence ID" value="NZ_FOYU01000002.1"/>
</dbReference>
<keyword evidence="11" id="KW-1185">Reference proteome</keyword>
<reference evidence="11" key="1">
    <citation type="submission" date="2016-10" db="EMBL/GenBank/DDBJ databases">
        <authorList>
            <person name="Varghese N."/>
            <person name="Submissions S."/>
        </authorList>
    </citation>
    <scope>NUCLEOTIDE SEQUENCE [LARGE SCALE GENOMIC DNA]</scope>
    <source>
        <strain evidence="11">CGMCC 1.7285</strain>
    </source>
</reference>
<dbReference type="InterPro" id="IPR015375">
    <property type="entry name" value="NADH_PPase-like_N"/>
</dbReference>